<protein>
    <recommendedName>
        <fullName evidence="2">Glyoxalase domain-containing protein 5</fullName>
    </recommendedName>
</protein>
<reference evidence="5" key="1">
    <citation type="submission" date="2025-08" db="UniProtKB">
        <authorList>
            <consortium name="RefSeq"/>
        </authorList>
    </citation>
    <scope>IDENTIFICATION</scope>
    <source>
        <strain evidence="5">Wakin</strain>
        <tissue evidence="5">Muscle</tissue>
    </source>
</reference>
<dbReference type="CTD" id="392465"/>
<dbReference type="SUPFAM" id="SSF54593">
    <property type="entry name" value="Glyoxalase/Bleomycin resistance protein/Dihydroxybiphenyl dioxygenase"/>
    <property type="match status" value="1"/>
</dbReference>
<evidence type="ECO:0000313" key="4">
    <source>
        <dbReference type="Proteomes" id="UP000515129"/>
    </source>
</evidence>
<proteinExistence type="inferred from homology"/>
<sequence>MALRVCSTFLRSYSTHGKSVLGGLSSSVRFKSSCPVDISHLDHLVLTVRDLNRTTHFYSKVLGMEVVTFKGDRKALSFGEQKLNLHEAGKEFEPKAKTPTPGSADLCLITKTPLTTVAAHLEACGVTIEEGPVDRTGAVGPIRSLYFRDPDHNLIEVSNYQQ</sequence>
<dbReference type="Proteomes" id="UP000515129">
    <property type="component" value="Chromosome 14"/>
</dbReference>
<evidence type="ECO:0000256" key="1">
    <source>
        <dbReference type="ARBA" id="ARBA00010363"/>
    </source>
</evidence>
<feature type="domain" description="VOC" evidence="3">
    <location>
        <begin position="40"/>
        <end position="160"/>
    </location>
</feature>
<dbReference type="KEGG" id="caua:113113524"/>
<dbReference type="InterPro" id="IPR037523">
    <property type="entry name" value="VOC_core"/>
</dbReference>
<dbReference type="Pfam" id="PF00903">
    <property type="entry name" value="Glyoxalase"/>
    <property type="match status" value="1"/>
</dbReference>
<dbReference type="OrthoDB" id="5371818at2759"/>
<accession>A0A6P6QT83</accession>
<evidence type="ECO:0000256" key="2">
    <source>
        <dbReference type="ARBA" id="ARBA00040140"/>
    </source>
</evidence>
<dbReference type="InterPro" id="IPR050383">
    <property type="entry name" value="GlyoxalaseI/FosfomycinResist"/>
</dbReference>
<dbReference type="GeneID" id="113113524"/>
<dbReference type="InterPro" id="IPR004360">
    <property type="entry name" value="Glyas_Fos-R_dOase_dom"/>
</dbReference>
<dbReference type="RefSeq" id="XP_026135540.1">
    <property type="nucleotide sequence ID" value="XM_026279755.1"/>
</dbReference>
<evidence type="ECO:0000259" key="3">
    <source>
        <dbReference type="PROSITE" id="PS51819"/>
    </source>
</evidence>
<dbReference type="CDD" id="cd07253">
    <property type="entry name" value="GLOD5"/>
    <property type="match status" value="1"/>
</dbReference>
<dbReference type="InterPro" id="IPR029068">
    <property type="entry name" value="Glyas_Bleomycin-R_OHBP_Dase"/>
</dbReference>
<dbReference type="PANTHER" id="PTHR21366:SF14">
    <property type="entry name" value="GLYOXALASE DOMAIN-CONTAINING PROTEIN 5"/>
    <property type="match status" value="1"/>
</dbReference>
<gene>
    <name evidence="5" type="primary">glod5</name>
</gene>
<dbReference type="PROSITE" id="PS51819">
    <property type="entry name" value="VOC"/>
    <property type="match status" value="1"/>
</dbReference>
<evidence type="ECO:0000313" key="5">
    <source>
        <dbReference type="RefSeq" id="XP_026135540.1"/>
    </source>
</evidence>
<dbReference type="AlphaFoldDB" id="A0A6P6QT83"/>
<dbReference type="PANTHER" id="PTHR21366">
    <property type="entry name" value="GLYOXALASE FAMILY PROTEIN"/>
    <property type="match status" value="1"/>
</dbReference>
<comment type="similarity">
    <text evidence="1">Belongs to the glyoxalase I family.</text>
</comment>
<keyword evidence="4" id="KW-1185">Reference proteome</keyword>
<dbReference type="Gene3D" id="3.10.180.10">
    <property type="entry name" value="2,3-Dihydroxybiphenyl 1,2-Dioxygenase, domain 1"/>
    <property type="match status" value="1"/>
</dbReference>
<name>A0A6P6QT83_CARAU</name>
<organism evidence="4 5">
    <name type="scientific">Carassius auratus</name>
    <name type="common">Goldfish</name>
    <dbReference type="NCBI Taxonomy" id="7957"/>
    <lineage>
        <taxon>Eukaryota</taxon>
        <taxon>Metazoa</taxon>
        <taxon>Chordata</taxon>
        <taxon>Craniata</taxon>
        <taxon>Vertebrata</taxon>
        <taxon>Euteleostomi</taxon>
        <taxon>Actinopterygii</taxon>
        <taxon>Neopterygii</taxon>
        <taxon>Teleostei</taxon>
        <taxon>Ostariophysi</taxon>
        <taxon>Cypriniformes</taxon>
        <taxon>Cyprinidae</taxon>
        <taxon>Cyprininae</taxon>
        <taxon>Carassius</taxon>
    </lineage>
</organism>